<proteinExistence type="predicted"/>
<gene>
    <name evidence="2" type="ORF">MCOR_49801</name>
</gene>
<dbReference type="FunFam" id="1.10.340.70:FF:000003">
    <property type="entry name" value="Protein CBG25708"/>
    <property type="match status" value="1"/>
</dbReference>
<evidence type="ECO:0000259" key="1">
    <source>
        <dbReference type="Pfam" id="PF17921"/>
    </source>
</evidence>
<dbReference type="EMBL" id="CACVKT020008734">
    <property type="protein sequence ID" value="CAC5417279.1"/>
    <property type="molecule type" value="Genomic_DNA"/>
</dbReference>
<evidence type="ECO:0000313" key="3">
    <source>
        <dbReference type="Proteomes" id="UP000507470"/>
    </source>
</evidence>
<dbReference type="Pfam" id="PF17921">
    <property type="entry name" value="Integrase_H2C2"/>
    <property type="match status" value="1"/>
</dbReference>
<reference evidence="2 3" key="1">
    <citation type="submission" date="2020-06" db="EMBL/GenBank/DDBJ databases">
        <authorList>
            <person name="Li R."/>
            <person name="Bekaert M."/>
        </authorList>
    </citation>
    <scope>NUCLEOTIDE SEQUENCE [LARGE SCALE GENOMIC DNA]</scope>
    <source>
        <strain evidence="3">wild</strain>
    </source>
</reference>
<sequence>MQPYTYTVRYIPGPKNIAHSLSRLIKEGKTSDNRENVTEEYVKFVARESTSVAMTTCGIERASENDTELNAVRAFLLLHSQWHLIEFKEYLPIRSELCSIGQLVLRGTRIVIPISLREQVLQIAHGGHPGIVVMKTRLRSKAWWPGIHKIIENFCRSCYGCQMVSQPSKTEPLKRTALPSAPRQHFNC</sequence>
<keyword evidence="3" id="KW-1185">Reference proteome</keyword>
<feature type="domain" description="Integrase zinc-binding" evidence="1">
    <location>
        <begin position="112"/>
        <end position="165"/>
    </location>
</feature>
<dbReference type="Proteomes" id="UP000507470">
    <property type="component" value="Unassembled WGS sequence"/>
</dbReference>
<dbReference type="OrthoDB" id="6280301at2759"/>
<dbReference type="PANTHER" id="PTHR37984">
    <property type="entry name" value="PROTEIN CBG26694"/>
    <property type="match status" value="1"/>
</dbReference>
<dbReference type="InterPro" id="IPR041588">
    <property type="entry name" value="Integrase_H2C2"/>
</dbReference>
<evidence type="ECO:0000313" key="2">
    <source>
        <dbReference type="EMBL" id="CAC5417279.1"/>
    </source>
</evidence>
<dbReference type="Gene3D" id="1.10.340.70">
    <property type="match status" value="1"/>
</dbReference>
<dbReference type="InterPro" id="IPR050951">
    <property type="entry name" value="Retrovirus_Pol_polyprotein"/>
</dbReference>
<dbReference type="PANTHER" id="PTHR37984:SF11">
    <property type="entry name" value="INTEGRASE CATALYTIC DOMAIN-CONTAINING PROTEIN"/>
    <property type="match status" value="1"/>
</dbReference>
<protein>
    <recommendedName>
        <fullName evidence="1">Integrase zinc-binding domain-containing protein</fullName>
    </recommendedName>
</protein>
<dbReference type="AlphaFoldDB" id="A0A6J8E8Z4"/>
<accession>A0A6J8E8Z4</accession>
<organism evidence="2 3">
    <name type="scientific">Mytilus coruscus</name>
    <name type="common">Sea mussel</name>
    <dbReference type="NCBI Taxonomy" id="42192"/>
    <lineage>
        <taxon>Eukaryota</taxon>
        <taxon>Metazoa</taxon>
        <taxon>Spiralia</taxon>
        <taxon>Lophotrochozoa</taxon>
        <taxon>Mollusca</taxon>
        <taxon>Bivalvia</taxon>
        <taxon>Autobranchia</taxon>
        <taxon>Pteriomorphia</taxon>
        <taxon>Mytilida</taxon>
        <taxon>Mytiloidea</taxon>
        <taxon>Mytilidae</taxon>
        <taxon>Mytilinae</taxon>
        <taxon>Mytilus</taxon>
    </lineage>
</organism>
<name>A0A6J8E8Z4_MYTCO</name>